<dbReference type="FunFam" id="3.40.366.10:FF:000003">
    <property type="entry name" value="Fatty acid synthase subunit beta dehydratase"/>
    <property type="match status" value="1"/>
</dbReference>
<evidence type="ECO:0000259" key="30">
    <source>
        <dbReference type="SMART" id="SM00827"/>
    </source>
</evidence>
<reference evidence="31 32" key="1">
    <citation type="journal article" date="2018" name="Nat. Ecol. Evol.">
        <title>Pezizomycetes genomes reveal the molecular basis of ectomycorrhizal truffle lifestyle.</title>
        <authorList>
            <person name="Murat C."/>
            <person name="Payen T."/>
            <person name="Noel B."/>
            <person name="Kuo A."/>
            <person name="Morin E."/>
            <person name="Chen J."/>
            <person name="Kohler A."/>
            <person name="Krizsan K."/>
            <person name="Balestrini R."/>
            <person name="Da Silva C."/>
            <person name="Montanini B."/>
            <person name="Hainaut M."/>
            <person name="Levati E."/>
            <person name="Barry K.W."/>
            <person name="Belfiori B."/>
            <person name="Cichocki N."/>
            <person name="Clum A."/>
            <person name="Dockter R.B."/>
            <person name="Fauchery L."/>
            <person name="Guy J."/>
            <person name="Iotti M."/>
            <person name="Le Tacon F."/>
            <person name="Lindquist E.A."/>
            <person name="Lipzen A."/>
            <person name="Malagnac F."/>
            <person name="Mello A."/>
            <person name="Molinier V."/>
            <person name="Miyauchi S."/>
            <person name="Poulain J."/>
            <person name="Riccioni C."/>
            <person name="Rubini A."/>
            <person name="Sitrit Y."/>
            <person name="Splivallo R."/>
            <person name="Traeger S."/>
            <person name="Wang M."/>
            <person name="Zifcakova L."/>
            <person name="Wipf D."/>
            <person name="Zambonelli A."/>
            <person name="Paolocci F."/>
            <person name="Nowrousian M."/>
            <person name="Ottonello S."/>
            <person name="Baldrian P."/>
            <person name="Spatafora J.W."/>
            <person name="Henrissat B."/>
            <person name="Nagy L.G."/>
            <person name="Aury J.M."/>
            <person name="Wincker P."/>
            <person name="Grigoriev I.V."/>
            <person name="Bonfante P."/>
            <person name="Martin F.M."/>
        </authorList>
    </citation>
    <scope>NUCLEOTIDE SEQUENCE [LARGE SCALE GENOMIC DNA]</scope>
    <source>
        <strain evidence="31 32">RN42</strain>
    </source>
</reference>
<dbReference type="InterPro" id="IPR016035">
    <property type="entry name" value="Acyl_Trfase/lysoPLipase"/>
</dbReference>
<dbReference type="EMBL" id="ML119676">
    <property type="protein sequence ID" value="RPA81809.1"/>
    <property type="molecule type" value="Genomic_DNA"/>
</dbReference>
<evidence type="ECO:0000256" key="24">
    <source>
        <dbReference type="ARBA" id="ARBA00048572"/>
    </source>
</evidence>
<dbReference type="EC" id="2.3.1.38" evidence="7"/>
<dbReference type="PIRSF" id="PIRSF005562">
    <property type="entry name" value="FAS_yeast_beta"/>
    <property type="match status" value="1"/>
</dbReference>
<dbReference type="InterPro" id="IPR014043">
    <property type="entry name" value="Acyl_transferase_dom"/>
</dbReference>
<comment type="catalytic activity">
    <reaction evidence="23">
        <text>(9Z)-octadecenoyl-[ACP] + H2O = (9Z)-octadecenoate + holo-[ACP] + H(+)</text>
        <dbReference type="Rhea" id="RHEA:15057"/>
        <dbReference type="Rhea" id="RHEA-COMP:9685"/>
        <dbReference type="Rhea" id="RHEA-COMP:9924"/>
        <dbReference type="ChEBI" id="CHEBI:15377"/>
        <dbReference type="ChEBI" id="CHEBI:15378"/>
        <dbReference type="ChEBI" id="CHEBI:30823"/>
        <dbReference type="ChEBI" id="CHEBI:64479"/>
        <dbReference type="ChEBI" id="CHEBI:78783"/>
        <dbReference type="EC" id="3.1.2.14"/>
    </reaction>
</comment>
<evidence type="ECO:0000256" key="4">
    <source>
        <dbReference type="ARBA" id="ARBA00012878"/>
    </source>
</evidence>
<dbReference type="SUPFAM" id="SSF51395">
    <property type="entry name" value="FMN-linked oxidoreductases"/>
    <property type="match status" value="1"/>
</dbReference>
<dbReference type="PANTHER" id="PTHR10982">
    <property type="entry name" value="MALONYL COA-ACYL CARRIER PROTEIN TRANSACYLASE"/>
    <property type="match status" value="1"/>
</dbReference>
<dbReference type="Pfam" id="PF13452">
    <property type="entry name" value="FAS1_DH_region"/>
    <property type="match status" value="1"/>
</dbReference>
<comment type="catalytic activity">
    <reaction evidence="1">
        <text>a (3R)-hydroxyacyl-[ACP] = a (2E)-enoyl-[ACP] + H2O</text>
        <dbReference type="Rhea" id="RHEA:13097"/>
        <dbReference type="Rhea" id="RHEA-COMP:9925"/>
        <dbReference type="Rhea" id="RHEA-COMP:9945"/>
        <dbReference type="ChEBI" id="CHEBI:15377"/>
        <dbReference type="ChEBI" id="CHEBI:78784"/>
        <dbReference type="ChEBI" id="CHEBI:78827"/>
        <dbReference type="EC" id="4.2.1.59"/>
    </reaction>
</comment>
<feature type="active site" description="For acetyltransferase activity" evidence="29">
    <location>
        <position position="267"/>
    </location>
</feature>
<dbReference type="InterPro" id="IPR041099">
    <property type="entry name" value="FAS1_N"/>
</dbReference>
<dbReference type="PANTHER" id="PTHR10982:SF21">
    <property type="entry name" value="FATTY ACID SYNTHASE SUBUNIT BETA"/>
    <property type="match status" value="1"/>
</dbReference>
<dbReference type="CDD" id="cd03447">
    <property type="entry name" value="FAS_MaoC"/>
    <property type="match status" value="1"/>
</dbReference>
<dbReference type="GO" id="GO:0004314">
    <property type="term" value="F:[acyl-carrier-protein] S-malonyltransferase activity"/>
    <property type="evidence" value="ECO:0007669"/>
    <property type="project" value="UniProtKB-EC"/>
</dbReference>
<dbReference type="GO" id="GO:0016297">
    <property type="term" value="F:fatty acyl-[ACP] hydrolase activity"/>
    <property type="evidence" value="ECO:0007669"/>
    <property type="project" value="UniProtKB-EC"/>
</dbReference>
<keyword evidence="13 28" id="KW-0521">NADP</keyword>
<dbReference type="Pfam" id="PF01575">
    <property type="entry name" value="MaoC_dehydratas"/>
    <property type="match status" value="1"/>
</dbReference>
<evidence type="ECO:0000256" key="12">
    <source>
        <dbReference type="ARBA" id="ARBA00022832"/>
    </source>
</evidence>
<evidence type="ECO:0000256" key="2">
    <source>
        <dbReference type="ARBA" id="ARBA00010009"/>
    </source>
</evidence>
<protein>
    <recommendedName>
        <fullName evidence="27">Fatty acid synthase subunit beta</fullName>
        <ecNumber evidence="5">1.3.1.9</ecNumber>
        <ecNumber evidence="7">2.3.1.38</ecNumber>
        <ecNumber evidence="8">2.3.1.39</ecNumber>
        <ecNumber evidence="4">2.3.1.86</ecNumber>
        <ecNumber evidence="3">3.1.2.14</ecNumber>
        <ecNumber evidence="6">4.2.1.59</ecNumber>
    </recommendedName>
</protein>
<dbReference type="Gene3D" id="2.40.128.700">
    <property type="match status" value="1"/>
</dbReference>
<dbReference type="InterPro" id="IPR032088">
    <property type="entry name" value="SAT"/>
</dbReference>
<comment type="subunit">
    <text evidence="20">[Alpha(6)beta(6)] hexamers of two multifunctional subunits (alpha and beta).</text>
</comment>
<keyword evidence="15 28" id="KW-0520">NAD</keyword>
<dbReference type="InterPro" id="IPR050830">
    <property type="entry name" value="Fungal_FAS"/>
</dbReference>
<evidence type="ECO:0000256" key="7">
    <source>
        <dbReference type="ARBA" id="ARBA00013256"/>
    </source>
</evidence>
<dbReference type="GO" id="GO:0019171">
    <property type="term" value="F:(3R)-hydroxyacyl-[acyl-carrier-protein] dehydratase activity"/>
    <property type="evidence" value="ECO:0007669"/>
    <property type="project" value="UniProtKB-EC"/>
</dbReference>
<evidence type="ECO:0000256" key="13">
    <source>
        <dbReference type="ARBA" id="ARBA00022857"/>
    </source>
</evidence>
<dbReference type="STRING" id="1160509.A0A3N4I6V3"/>
<organism evidence="31 32">
    <name type="scientific">Ascobolus immersus RN42</name>
    <dbReference type="NCBI Taxonomy" id="1160509"/>
    <lineage>
        <taxon>Eukaryota</taxon>
        <taxon>Fungi</taxon>
        <taxon>Dikarya</taxon>
        <taxon>Ascomycota</taxon>
        <taxon>Pezizomycotina</taxon>
        <taxon>Pezizomycetes</taxon>
        <taxon>Pezizales</taxon>
        <taxon>Ascobolaceae</taxon>
        <taxon>Ascobolus</taxon>
    </lineage>
</organism>
<evidence type="ECO:0000313" key="31">
    <source>
        <dbReference type="EMBL" id="RPA81809.1"/>
    </source>
</evidence>
<evidence type="ECO:0000256" key="15">
    <source>
        <dbReference type="ARBA" id="ARBA00023027"/>
    </source>
</evidence>
<dbReference type="Gene3D" id="6.20.240.10">
    <property type="match status" value="1"/>
</dbReference>
<dbReference type="Pfam" id="PF17951">
    <property type="entry name" value="FAS_meander"/>
    <property type="match status" value="1"/>
</dbReference>
<evidence type="ECO:0000313" key="32">
    <source>
        <dbReference type="Proteomes" id="UP000275078"/>
    </source>
</evidence>
<name>A0A3N4I6V3_ASCIM</name>
<keyword evidence="10 28" id="KW-0808">Transferase</keyword>
<dbReference type="Gene3D" id="3.40.366.10">
    <property type="entry name" value="Malonyl-Coenzyme A Acyl Carrier Protein, domain 2"/>
    <property type="match status" value="3"/>
</dbReference>
<keyword evidence="11 28" id="KW-0378">Hydrolase</keyword>
<dbReference type="InterPro" id="IPR002539">
    <property type="entry name" value="MaoC-like_dom"/>
</dbReference>
<evidence type="ECO:0000256" key="26">
    <source>
        <dbReference type="ARBA" id="ARBA00058855"/>
    </source>
</evidence>
<dbReference type="EC" id="1.3.1.9" evidence="5"/>
<evidence type="ECO:0000256" key="6">
    <source>
        <dbReference type="ARBA" id="ARBA00013167"/>
    </source>
</evidence>
<dbReference type="OrthoDB" id="5417908at2759"/>
<keyword evidence="16" id="KW-0443">Lipid metabolism</keyword>
<keyword evidence="12" id="KW-0276">Fatty acid metabolism</keyword>
<dbReference type="Gene3D" id="3.20.20.70">
    <property type="entry name" value="Aldolase class I"/>
    <property type="match status" value="2"/>
</dbReference>
<evidence type="ECO:0000256" key="1">
    <source>
        <dbReference type="ARBA" id="ARBA00001055"/>
    </source>
</evidence>
<dbReference type="InterPro" id="IPR013565">
    <property type="entry name" value="Fas1/AflB-like_central"/>
</dbReference>
<dbReference type="InterPro" id="IPR029069">
    <property type="entry name" value="HotDog_dom_sf"/>
</dbReference>
<evidence type="ECO:0000256" key="20">
    <source>
        <dbReference type="ARBA" id="ARBA00033756"/>
    </source>
</evidence>
<evidence type="ECO:0000256" key="29">
    <source>
        <dbReference type="PIRSR" id="PIRSR005562-1"/>
    </source>
</evidence>
<keyword evidence="14 28" id="KW-0560">Oxidoreductase</keyword>
<evidence type="ECO:0000256" key="9">
    <source>
        <dbReference type="ARBA" id="ARBA00022516"/>
    </source>
</evidence>
<evidence type="ECO:0000256" key="27">
    <source>
        <dbReference type="ARBA" id="ARBA00068309"/>
    </source>
</evidence>
<dbReference type="GO" id="GO:0004312">
    <property type="term" value="F:fatty acid synthase activity"/>
    <property type="evidence" value="ECO:0007669"/>
    <property type="project" value="InterPro"/>
</dbReference>
<evidence type="ECO:0000256" key="19">
    <source>
        <dbReference type="ARBA" id="ARBA00023268"/>
    </source>
</evidence>
<comment type="catalytic activity">
    <reaction evidence="24">
        <text>a 2,3-saturated acyl-[ACP] + NAD(+) = a (2E)-enoyl-[ACP] + NADH + H(+)</text>
        <dbReference type="Rhea" id="RHEA:10240"/>
        <dbReference type="Rhea" id="RHEA-COMP:9925"/>
        <dbReference type="Rhea" id="RHEA-COMP:9926"/>
        <dbReference type="ChEBI" id="CHEBI:15378"/>
        <dbReference type="ChEBI" id="CHEBI:57540"/>
        <dbReference type="ChEBI" id="CHEBI:57945"/>
        <dbReference type="ChEBI" id="CHEBI:78784"/>
        <dbReference type="ChEBI" id="CHEBI:78785"/>
        <dbReference type="EC" id="1.3.1.9"/>
    </reaction>
</comment>
<comment type="function">
    <text evidence="26">Fatty acid synthetase catalyzes the formation of long-chain fatty acids from acetyl-CoA, malonyl-CoA and NADPH. The beta subunit contains domains for: [acyl-carrier-protein] acetyltransferase and malonyltransferase, S-acyl fatty acid synthase thioesterase, enoyl-[acyl-carrier-protein] reductase, and 3-hydroxypalmitoyl-[acyl-carrier-protein] dehydratase.</text>
</comment>
<evidence type="ECO:0000256" key="11">
    <source>
        <dbReference type="ARBA" id="ARBA00022801"/>
    </source>
</evidence>
<dbReference type="FunFam" id="3.10.129.10:FF:000017">
    <property type="entry name" value="Fatty acid synthase beta subunit dehydratase"/>
    <property type="match status" value="1"/>
</dbReference>
<keyword evidence="17" id="KW-0275">Fatty acid biosynthesis</keyword>
<sequence length="2064" mass="229732">MDLRNVNVAYEGFEYPLSVPASLHSVVVDLRDSFSASIHDGIESGTLEKPEALFDVLASFLYFTSSGSSKAFHGNEKALLGAARFLLQELETKYLSDGNDIHVFVAGLATTTKRHLYLLRCYYHALTFVGQSIDGSLSSLLQASQTGKTRLYAIFGGQGNVEDYFSELKELHYTYGEHLMPFIKSASNLLSQLSRNESARKLYVKGLEVEKWLLGRELPDKSYLISAPVSLPLIGLIQLCHYFISCKCLGVEPSAMTSTLSGCTGHSQGIVVAAAISLASDWDSFQSVALEALTVLFWIGVRSQQTYPRTSLPPTVLEDSLEAGEGVPTPMLSIKGLYEEDVRAHLESTNRHLPVDRKVHVALINGPKNIVVAGPPMSLYGLNVSLRKIKAVAGVQENRVPYSKRKQVFTNKFLPITAPFHSPYLEGSLEAIQADLSELRLFKKENLHLPVYHTESGTDIRTIESEKSLAVELAQMIVQCPVNWDRCSDFSGATHILDFGPGGPVGIGFLTHSIRQGRGVRIVLAGSVDGGNSELGFKSELLDRRGSVRFASNWVIDHGPKLVRTKSGKVVVDTKFSRLIGNPPVMVAGMTPCTVPWDFVSTIMRSGYHVELAGGGYHNERGFSESIRKIQNAVDPGCGITINLIYVNPKAMSWQIPLIRRLRKEGAPIEGLTIGAGVPSLDVANEYIRTLGIRHIAFKPGSAESIEQVVEIAKANPKFPVICQWTGGRGGGHHSFEDFHQPILQMYARLRSCSNIILLAGSGFGDASDSYPYLTGKWAQKFRYPPMPFDGVLLGSRLMVAVEAHTSDEAKLAIVKASGVSDEGWENTYTKPTGGIISVLSEMGEPIHKLATRGVLFWAEMDQKIFSLDKKRRLLELEKNRDYIITRLNKDFQKTWFGRNSKGQAVDLPDMTYFEVVERLFELMFIKSESRWIDPSLREMTGLFIRRIEERFIKGSSEHAVMEDTGLLDRPTEALDRLSECYWECREQLVAAQDVQYFIYLCRRPSQKPVPFIPRLDEDFEYWFKKDSLWQSEDLAAVVDQDVERTCILQGPVAVRYSTRMDETAKEILDGIHDGHVKRLLEEEYHNDESTIPVIEYLGHTTSAPIVSIPEALAQYPDIDFMQTETCAQFRISTHASLLPESDVWLQLLAGEEFCWRHAFFSTEVFVQGRSFQTNPMRRIFSPFPGQLVTIENPLDPASTVVKMAEVDIQGNECDLFEARIDGDVIAASLYNTMRDCSAAQGLVLLFNYRPQFGYAPIHEVMNGRNTRIKEFYYNLWFGEGNPPFSSRLEEDFEASKVQIKAADIADFVHAVGNNGEAFVDRPGKTVYAPMDFAIVAGWKAIIKPIFPSYADGDLLKLVHLSNSFRMLPGATPLRKDDILETRATANAIVNEEAGKMVEVRGLLFRDGAAVMEVVSRFLYRGTYDDYEHTFRKVVEKPMQVQLAKAKDVSVLRSKPWFILDDQALDLEGKTLIFRLTSSVRYKNRDIYESVSTEGPVLTELATKEIIQVAYVRYQSGPSSGNPVLEYLRRQGSEIEQPVTFEVPIPLNSDADLTIKAPASNSIYARVSGDLNPIHVSRVFSAYANLPGTITHGMFTSAAVRSLVEVWAANNDSSRVRSFSCNFVGMVLPNDNIHVKLLHVGMVNGRKIIQVVASNDNGEQVLAGEAEVEQPLSAYVFTGQGSQEQGMGMDLYDSSPVARSVWDRADKHFLDNYGFAITYIVRNNPKELTVHFGGPRGKAIRQNYMSMTFETVGADGSVKSERIFKHIDESTESYTYKSPNGLLSATQFTQPALTLMEKASFEDLKAKGLIQRESLFAGHSLGEYSALAALADVMPIESLVSVVFYRGLTMQVAVERDASGNSNYGMCAVNPSRVSKNFTETALKFVVESISNRTAWLLEVVNYNIADQQYVCAGDLRALDTLTTVLNYLKIQSIDIVNLQKTLSLTEMADSLGKIIDKAADGSAKKGFPLVLERGYATIPLPGIDVPFHSTFLRSGVKPFRNFLLKKVMKSTIDPAKLIGKYIPNVTARPFQISKEYFQDVYRLTKSPRIATVLENVRFPPGSV</sequence>
<gene>
    <name evidence="31" type="ORF">BJ508DRAFT_225475</name>
</gene>
<evidence type="ECO:0000256" key="10">
    <source>
        <dbReference type="ARBA" id="ARBA00022679"/>
    </source>
</evidence>
<dbReference type="InterPro" id="IPR001227">
    <property type="entry name" value="Ac_transferase_dom_sf"/>
</dbReference>
<dbReference type="GO" id="GO:0005835">
    <property type="term" value="C:fatty acid synthase complex"/>
    <property type="evidence" value="ECO:0007669"/>
    <property type="project" value="UniProtKB-UniRule"/>
</dbReference>
<dbReference type="Gene3D" id="3.30.70.2430">
    <property type="match status" value="1"/>
</dbReference>
<dbReference type="InterPro" id="IPR040883">
    <property type="entry name" value="FAS_meander"/>
</dbReference>
<dbReference type="Gene3D" id="6.10.140.1400">
    <property type="match status" value="1"/>
</dbReference>
<dbReference type="EC" id="2.3.1.39" evidence="8"/>
<evidence type="ECO:0000256" key="16">
    <source>
        <dbReference type="ARBA" id="ARBA00023098"/>
    </source>
</evidence>
<evidence type="ECO:0000256" key="8">
    <source>
        <dbReference type="ARBA" id="ARBA00013258"/>
    </source>
</evidence>
<comment type="catalytic activity">
    <reaction evidence="22">
        <text>holo-[ACP] + malonyl-CoA = malonyl-[ACP] + CoA</text>
        <dbReference type="Rhea" id="RHEA:41792"/>
        <dbReference type="Rhea" id="RHEA-COMP:9623"/>
        <dbReference type="Rhea" id="RHEA-COMP:9685"/>
        <dbReference type="ChEBI" id="CHEBI:57287"/>
        <dbReference type="ChEBI" id="CHEBI:57384"/>
        <dbReference type="ChEBI" id="CHEBI:64479"/>
        <dbReference type="ChEBI" id="CHEBI:78449"/>
        <dbReference type="EC" id="2.3.1.39"/>
    </reaction>
</comment>
<dbReference type="Pfam" id="PF22235">
    <property type="entry name" value="FAS1_thioest_ins"/>
    <property type="match status" value="1"/>
</dbReference>
<feature type="active site" description="For malonyltransferase activity" evidence="29">
    <location>
        <position position="1820"/>
    </location>
</feature>
<evidence type="ECO:0000256" key="3">
    <source>
        <dbReference type="ARBA" id="ARBA00012480"/>
    </source>
</evidence>
<evidence type="ECO:0000256" key="25">
    <source>
        <dbReference type="ARBA" id="ARBA00048835"/>
    </source>
</evidence>
<dbReference type="SMART" id="SM00827">
    <property type="entry name" value="PKS_AT"/>
    <property type="match status" value="1"/>
</dbReference>
<evidence type="ECO:0000256" key="21">
    <source>
        <dbReference type="ARBA" id="ARBA00048237"/>
    </source>
</evidence>
<dbReference type="PRINTS" id="PR01483">
    <property type="entry name" value="FASYNTHASE"/>
</dbReference>
<dbReference type="EC" id="3.1.2.14" evidence="3"/>
<keyword evidence="32" id="KW-1185">Reference proteome</keyword>
<dbReference type="Pfam" id="PF16073">
    <property type="entry name" value="SAT"/>
    <property type="match status" value="1"/>
</dbReference>
<keyword evidence="19" id="KW-0511">Multifunctional enzyme</keyword>
<evidence type="ECO:0000256" key="14">
    <source>
        <dbReference type="ARBA" id="ARBA00023002"/>
    </source>
</evidence>
<dbReference type="Gene3D" id="6.10.60.10">
    <property type="match status" value="1"/>
</dbReference>
<dbReference type="GO" id="GO:0004321">
    <property type="term" value="F:fatty-acyl-CoA synthase activity"/>
    <property type="evidence" value="ECO:0007669"/>
    <property type="project" value="UniProtKB-EC"/>
</dbReference>
<evidence type="ECO:0000256" key="23">
    <source>
        <dbReference type="ARBA" id="ARBA00048536"/>
    </source>
</evidence>
<feature type="domain" description="Malonyl-CoA:ACP transacylase (MAT)" evidence="30">
    <location>
        <begin position="1676"/>
        <end position="1976"/>
    </location>
</feature>
<evidence type="ECO:0000256" key="28">
    <source>
        <dbReference type="PIRNR" id="PIRNR005562"/>
    </source>
</evidence>
<evidence type="ECO:0000256" key="17">
    <source>
        <dbReference type="ARBA" id="ARBA00023160"/>
    </source>
</evidence>
<dbReference type="FunFam" id="3.40.366.10:FF:000006">
    <property type="entry name" value="Fatty acid synthase beta subunit dehydratase"/>
    <property type="match status" value="1"/>
</dbReference>
<dbReference type="GO" id="GO:0004318">
    <property type="term" value="F:enoyl-[acyl-carrier-protein] reductase (NADH) activity"/>
    <property type="evidence" value="ECO:0007669"/>
    <property type="project" value="UniProtKB-UniRule"/>
</dbReference>
<dbReference type="FunFam" id="1.20.930.70:FF:000001">
    <property type="entry name" value="Fatty acid synthase beta subunit dehydratase"/>
    <property type="match status" value="1"/>
</dbReference>
<keyword evidence="18" id="KW-0456">Lyase</keyword>
<keyword evidence="9" id="KW-0444">Lipid biosynthesis</keyword>
<dbReference type="FunFam" id="3.30.70.2430:FF:000001">
    <property type="entry name" value="Fatty acid synthase subunit beta"/>
    <property type="match status" value="1"/>
</dbReference>
<dbReference type="InterPro" id="IPR016452">
    <property type="entry name" value="Fas1/AflB-like"/>
</dbReference>
<dbReference type="SUPFAM" id="SSF52151">
    <property type="entry name" value="FabD/lysophospholipase-like"/>
    <property type="match status" value="2"/>
</dbReference>
<comment type="catalytic activity">
    <reaction evidence="25">
        <text>holo-[ACP] + acetyl-CoA = acetyl-[ACP] + CoA</text>
        <dbReference type="Rhea" id="RHEA:41788"/>
        <dbReference type="Rhea" id="RHEA-COMP:9621"/>
        <dbReference type="Rhea" id="RHEA-COMP:9685"/>
        <dbReference type="ChEBI" id="CHEBI:57287"/>
        <dbReference type="ChEBI" id="CHEBI:57288"/>
        <dbReference type="ChEBI" id="CHEBI:64479"/>
        <dbReference type="ChEBI" id="CHEBI:78446"/>
        <dbReference type="EC" id="2.3.1.38"/>
    </reaction>
</comment>
<dbReference type="Gene3D" id="3.30.1120.100">
    <property type="match status" value="1"/>
</dbReference>
<dbReference type="EC" id="4.2.1.59" evidence="6"/>
<comment type="similarity">
    <text evidence="2 28">Belongs to the fungal fatty acid synthetase subunit beta family.</text>
</comment>
<dbReference type="Gene3D" id="3.10.129.10">
    <property type="entry name" value="Hotdog Thioesterase"/>
    <property type="match status" value="1"/>
</dbReference>
<dbReference type="FunFam" id="3.20.20.70:FF:000078">
    <property type="entry name" value="Fatty acid synthase beta subunit dehydratase"/>
    <property type="match status" value="1"/>
</dbReference>
<evidence type="ECO:0000256" key="22">
    <source>
        <dbReference type="ARBA" id="ARBA00048462"/>
    </source>
</evidence>
<dbReference type="InterPro" id="IPR013785">
    <property type="entry name" value="Aldolase_TIM"/>
</dbReference>
<proteinExistence type="inferred from homology"/>
<dbReference type="Pfam" id="PF00698">
    <property type="entry name" value="Acyl_transf_1"/>
    <property type="match status" value="1"/>
</dbReference>
<accession>A0A3N4I6V3</accession>
<dbReference type="Pfam" id="PF17828">
    <property type="entry name" value="FAS_N"/>
    <property type="match status" value="1"/>
</dbReference>
<dbReference type="GO" id="GO:0006633">
    <property type="term" value="P:fatty acid biosynthetic process"/>
    <property type="evidence" value="ECO:0007669"/>
    <property type="project" value="UniProtKB-KW"/>
</dbReference>
<dbReference type="Gene3D" id="1.20.1050.120">
    <property type="match status" value="1"/>
</dbReference>
<dbReference type="EC" id="2.3.1.86" evidence="4"/>
<dbReference type="SUPFAM" id="SSF54637">
    <property type="entry name" value="Thioesterase/thiol ester dehydrase-isomerase"/>
    <property type="match status" value="2"/>
</dbReference>
<dbReference type="Gene3D" id="1.20.930.70">
    <property type="match status" value="1"/>
</dbReference>
<dbReference type="Proteomes" id="UP000275078">
    <property type="component" value="Unassembled WGS sequence"/>
</dbReference>
<comment type="catalytic activity">
    <reaction evidence="21">
        <text>acetyl-CoA + n malonyl-CoA + 2n NADPH + 4n H(+) = a long-chain-acyl-CoA + n CoA + n CO2 + 2n NADP(+).</text>
        <dbReference type="EC" id="2.3.1.86"/>
    </reaction>
</comment>
<dbReference type="InterPro" id="IPR039569">
    <property type="entry name" value="FAS1-like_DH_region"/>
</dbReference>
<evidence type="ECO:0000256" key="5">
    <source>
        <dbReference type="ARBA" id="ARBA00012996"/>
    </source>
</evidence>
<evidence type="ECO:0000256" key="18">
    <source>
        <dbReference type="ARBA" id="ARBA00023239"/>
    </source>
</evidence>
<dbReference type="Pfam" id="PF08354">
    <property type="entry name" value="Fas1-AflB-like_hel"/>
    <property type="match status" value="1"/>
</dbReference>
<dbReference type="GO" id="GO:0004313">
    <property type="term" value="F:[acyl-carrier-protein] S-acetyltransferase activity"/>
    <property type="evidence" value="ECO:0007669"/>
    <property type="project" value="UniProtKB-EC"/>
</dbReference>
<dbReference type="InterPro" id="IPR003965">
    <property type="entry name" value="Fatty_acid_synthase"/>
</dbReference>
<dbReference type="Gene3D" id="6.10.250.1850">
    <property type="match status" value="1"/>
</dbReference>